<dbReference type="Proteomes" id="UP000699042">
    <property type="component" value="Unassembled WGS sequence"/>
</dbReference>
<dbReference type="AlphaFoldDB" id="A0A9P7QXH8"/>
<evidence type="ECO:0000313" key="2">
    <source>
        <dbReference type="Proteomes" id="UP000699042"/>
    </source>
</evidence>
<organism evidence="1 2">
    <name type="scientific">Colletotrichum scovillei</name>
    <dbReference type="NCBI Taxonomy" id="1209932"/>
    <lineage>
        <taxon>Eukaryota</taxon>
        <taxon>Fungi</taxon>
        <taxon>Dikarya</taxon>
        <taxon>Ascomycota</taxon>
        <taxon>Pezizomycotina</taxon>
        <taxon>Sordariomycetes</taxon>
        <taxon>Hypocreomycetidae</taxon>
        <taxon>Glomerellales</taxon>
        <taxon>Glomerellaceae</taxon>
        <taxon>Colletotrichum</taxon>
        <taxon>Colletotrichum acutatum species complex</taxon>
    </lineage>
</organism>
<reference evidence="1" key="1">
    <citation type="submission" date="2021-05" db="EMBL/GenBank/DDBJ databases">
        <title>Comparative genomics of three Colletotrichum scovillei strains and genetic complementation revealed genes involved fungal growth and virulence on chili pepper.</title>
        <authorList>
            <person name="Hsieh D.-K."/>
            <person name="Chuang S.-C."/>
            <person name="Chen C.-Y."/>
            <person name="Chao Y.-T."/>
            <person name="Lu M.-Y.J."/>
            <person name="Lee M.-H."/>
            <person name="Shih M.-C."/>
        </authorList>
    </citation>
    <scope>NUCLEOTIDE SEQUENCE</scope>
    <source>
        <strain evidence="1">Coll-153</strain>
    </source>
</reference>
<dbReference type="EMBL" id="JAESDN010000010">
    <property type="protein sequence ID" value="KAG7044972.1"/>
    <property type="molecule type" value="Genomic_DNA"/>
</dbReference>
<accession>A0A9P7QXH8</accession>
<keyword evidence="2" id="KW-1185">Reference proteome</keyword>
<name>A0A9P7QXH8_9PEZI</name>
<sequence length="66" mass="7221">MSIGFTFGSLGDILQLCQIGIAASKALSHTGGSVSNYKDLRDDLDRFVQILQNGQRPQPRLTRAPF</sequence>
<evidence type="ECO:0000313" key="1">
    <source>
        <dbReference type="EMBL" id="KAG7044972.1"/>
    </source>
</evidence>
<gene>
    <name evidence="1" type="ORF">JMJ77_004430</name>
</gene>
<proteinExistence type="predicted"/>
<protein>
    <submittedName>
        <fullName evidence="1">Uncharacterized protein</fullName>
    </submittedName>
</protein>
<comment type="caution">
    <text evidence="1">The sequence shown here is derived from an EMBL/GenBank/DDBJ whole genome shotgun (WGS) entry which is preliminary data.</text>
</comment>